<reference evidence="6 7" key="1">
    <citation type="journal article" date="2007" name="Int. J. Syst. Evol. Microbiol.">
        <title>Paenibacillus ginsengarvi sp. nov., isolated from soil from ginseng cultivation.</title>
        <authorList>
            <person name="Yoon M.H."/>
            <person name="Ten L.N."/>
            <person name="Im W.T."/>
        </authorList>
    </citation>
    <scope>NUCLEOTIDE SEQUENCE [LARGE SCALE GENOMIC DNA]</scope>
    <source>
        <strain evidence="6 7">KCTC 13059</strain>
    </source>
</reference>
<dbReference type="PROSITE" id="PS01124">
    <property type="entry name" value="HTH_ARAC_FAMILY_2"/>
    <property type="match status" value="1"/>
</dbReference>
<keyword evidence="3" id="KW-0010">Activator</keyword>
<dbReference type="InterPro" id="IPR009057">
    <property type="entry name" value="Homeodomain-like_sf"/>
</dbReference>
<evidence type="ECO:0000256" key="1">
    <source>
        <dbReference type="ARBA" id="ARBA00023015"/>
    </source>
</evidence>
<dbReference type="SUPFAM" id="SSF51215">
    <property type="entry name" value="Regulatory protein AraC"/>
    <property type="match status" value="1"/>
</dbReference>
<feature type="domain" description="HTH araC/xylS-type" evidence="5">
    <location>
        <begin position="164"/>
        <end position="262"/>
    </location>
</feature>
<comment type="caution">
    <text evidence="6">The sequence shown here is derived from an EMBL/GenBank/DDBJ whole genome shotgun (WGS) entry which is preliminary data.</text>
</comment>
<dbReference type="SMART" id="SM00342">
    <property type="entry name" value="HTH_ARAC"/>
    <property type="match status" value="1"/>
</dbReference>
<sequence>MWLMSPLSRKEEPPMLAQMDFIFHAMREARSYMPMHRHRCYELVYYREGTGSTRLHELEYRYEPNTYTVIPPGMMHDERRFCDTDVVFIGFSQLGRDMPVLTHGLFQDAPSSPILRLLLDIKTEMQEKKAYYGQKLNLRLSEMLIEHARSVSPVLADQTDDNLLYARTFMDENLGQKIAVEDLAALAGYSYDHFRHLFKKKFGVSPIQYLIDKRLEKARSLLRHTSLPVTSVALECGFSSDAQFCTMFKRELGETPRAFRQNSYRSL</sequence>
<dbReference type="PANTHER" id="PTHR46796">
    <property type="entry name" value="HTH-TYPE TRANSCRIPTIONAL ACTIVATOR RHAS-RELATED"/>
    <property type="match status" value="1"/>
</dbReference>
<dbReference type="PANTHER" id="PTHR46796:SF6">
    <property type="entry name" value="ARAC SUBFAMILY"/>
    <property type="match status" value="1"/>
</dbReference>
<dbReference type="Proteomes" id="UP000282311">
    <property type="component" value="Unassembled WGS sequence"/>
</dbReference>
<dbReference type="Pfam" id="PF12833">
    <property type="entry name" value="HTH_18"/>
    <property type="match status" value="1"/>
</dbReference>
<dbReference type="SUPFAM" id="SSF46689">
    <property type="entry name" value="Homeodomain-like"/>
    <property type="match status" value="2"/>
</dbReference>
<dbReference type="InterPro" id="IPR018062">
    <property type="entry name" value="HTH_AraC-typ_CS"/>
</dbReference>
<evidence type="ECO:0000313" key="7">
    <source>
        <dbReference type="Proteomes" id="UP000282311"/>
    </source>
</evidence>
<dbReference type="InterPro" id="IPR050204">
    <property type="entry name" value="AraC_XylS_family_regulators"/>
</dbReference>
<keyword evidence="4" id="KW-0804">Transcription</keyword>
<gene>
    <name evidence="6" type="ORF">D7M11_23300</name>
</gene>
<keyword evidence="1" id="KW-0805">Transcription regulation</keyword>
<dbReference type="PROSITE" id="PS00041">
    <property type="entry name" value="HTH_ARAC_FAMILY_1"/>
    <property type="match status" value="1"/>
</dbReference>
<dbReference type="InterPro" id="IPR003313">
    <property type="entry name" value="AraC-bd"/>
</dbReference>
<dbReference type="EMBL" id="RBAH01000019">
    <property type="protein sequence ID" value="RKN78237.1"/>
    <property type="molecule type" value="Genomic_DNA"/>
</dbReference>
<accession>A0A3B0C384</accession>
<dbReference type="InterPro" id="IPR037923">
    <property type="entry name" value="HTH-like"/>
</dbReference>
<protein>
    <submittedName>
        <fullName evidence="6">AraC family transcriptional regulator</fullName>
    </submittedName>
</protein>
<keyword evidence="2" id="KW-0238">DNA-binding</keyword>
<evidence type="ECO:0000256" key="3">
    <source>
        <dbReference type="ARBA" id="ARBA00023159"/>
    </source>
</evidence>
<name>A0A3B0C384_9BACL</name>
<dbReference type="GO" id="GO:0043565">
    <property type="term" value="F:sequence-specific DNA binding"/>
    <property type="evidence" value="ECO:0007669"/>
    <property type="project" value="InterPro"/>
</dbReference>
<keyword evidence="7" id="KW-1185">Reference proteome</keyword>
<dbReference type="InterPro" id="IPR020449">
    <property type="entry name" value="Tscrpt_reg_AraC-type_HTH"/>
</dbReference>
<dbReference type="Gene3D" id="1.10.10.60">
    <property type="entry name" value="Homeodomain-like"/>
    <property type="match status" value="2"/>
</dbReference>
<evidence type="ECO:0000313" key="6">
    <source>
        <dbReference type="EMBL" id="RKN78237.1"/>
    </source>
</evidence>
<dbReference type="CDD" id="cd02208">
    <property type="entry name" value="cupin_RmlC-like"/>
    <property type="match status" value="1"/>
</dbReference>
<organism evidence="6 7">
    <name type="scientific">Paenibacillus ginsengarvi</name>
    <dbReference type="NCBI Taxonomy" id="400777"/>
    <lineage>
        <taxon>Bacteria</taxon>
        <taxon>Bacillati</taxon>
        <taxon>Bacillota</taxon>
        <taxon>Bacilli</taxon>
        <taxon>Bacillales</taxon>
        <taxon>Paenibacillaceae</taxon>
        <taxon>Paenibacillus</taxon>
    </lineage>
</organism>
<evidence type="ECO:0000256" key="4">
    <source>
        <dbReference type="ARBA" id="ARBA00023163"/>
    </source>
</evidence>
<dbReference type="GO" id="GO:0003700">
    <property type="term" value="F:DNA-binding transcription factor activity"/>
    <property type="evidence" value="ECO:0007669"/>
    <property type="project" value="InterPro"/>
</dbReference>
<dbReference type="Gene3D" id="2.60.120.10">
    <property type="entry name" value="Jelly Rolls"/>
    <property type="match status" value="1"/>
</dbReference>
<evidence type="ECO:0000256" key="2">
    <source>
        <dbReference type="ARBA" id="ARBA00023125"/>
    </source>
</evidence>
<proteinExistence type="predicted"/>
<evidence type="ECO:0000259" key="5">
    <source>
        <dbReference type="PROSITE" id="PS01124"/>
    </source>
</evidence>
<dbReference type="InterPro" id="IPR014710">
    <property type="entry name" value="RmlC-like_jellyroll"/>
</dbReference>
<dbReference type="Pfam" id="PF02311">
    <property type="entry name" value="AraC_binding"/>
    <property type="match status" value="1"/>
</dbReference>
<dbReference type="PRINTS" id="PR00032">
    <property type="entry name" value="HTHARAC"/>
</dbReference>
<dbReference type="InterPro" id="IPR018060">
    <property type="entry name" value="HTH_AraC"/>
</dbReference>
<dbReference type="AlphaFoldDB" id="A0A3B0C384"/>